<gene>
    <name evidence="1" type="ORF">CDAR_529091</name>
</gene>
<proteinExistence type="predicted"/>
<keyword evidence="2" id="KW-1185">Reference proteome</keyword>
<sequence length="115" mass="12470">MLPKCTVYFDFRKVKAKLLQPRCARGRLIGRIISSTSGESTRSDAADASGHALAIVAHGSKYNCGGDNCRNSCNCVTEMCGDISLGDVISFGRVVTRCISFNLEQQGLDAMQIYE</sequence>
<evidence type="ECO:0000313" key="1">
    <source>
        <dbReference type="EMBL" id="GIY55710.1"/>
    </source>
</evidence>
<dbReference type="AlphaFoldDB" id="A0AAV4UDW4"/>
<name>A0AAV4UDW4_9ARAC</name>
<accession>A0AAV4UDW4</accession>
<dbReference type="EMBL" id="BPLQ01011105">
    <property type="protein sequence ID" value="GIY55710.1"/>
    <property type="molecule type" value="Genomic_DNA"/>
</dbReference>
<protein>
    <submittedName>
        <fullName evidence="1">Uncharacterized protein</fullName>
    </submittedName>
</protein>
<reference evidence="1 2" key="1">
    <citation type="submission" date="2021-06" db="EMBL/GenBank/DDBJ databases">
        <title>Caerostris darwini draft genome.</title>
        <authorList>
            <person name="Kono N."/>
            <person name="Arakawa K."/>
        </authorList>
    </citation>
    <scope>NUCLEOTIDE SEQUENCE [LARGE SCALE GENOMIC DNA]</scope>
</reference>
<organism evidence="1 2">
    <name type="scientific">Caerostris darwini</name>
    <dbReference type="NCBI Taxonomy" id="1538125"/>
    <lineage>
        <taxon>Eukaryota</taxon>
        <taxon>Metazoa</taxon>
        <taxon>Ecdysozoa</taxon>
        <taxon>Arthropoda</taxon>
        <taxon>Chelicerata</taxon>
        <taxon>Arachnida</taxon>
        <taxon>Araneae</taxon>
        <taxon>Araneomorphae</taxon>
        <taxon>Entelegynae</taxon>
        <taxon>Araneoidea</taxon>
        <taxon>Araneidae</taxon>
        <taxon>Caerostris</taxon>
    </lineage>
</organism>
<comment type="caution">
    <text evidence="1">The sequence shown here is derived from an EMBL/GenBank/DDBJ whole genome shotgun (WGS) entry which is preliminary data.</text>
</comment>
<dbReference type="Proteomes" id="UP001054837">
    <property type="component" value="Unassembled WGS sequence"/>
</dbReference>
<evidence type="ECO:0000313" key="2">
    <source>
        <dbReference type="Proteomes" id="UP001054837"/>
    </source>
</evidence>